<reference evidence="2 3" key="1">
    <citation type="submission" date="2017-08" db="EMBL/GenBank/DDBJ databases">
        <title>Acidophilic green algal genome provides insights into adaptation to an acidic environment.</title>
        <authorList>
            <person name="Hirooka S."/>
            <person name="Hirose Y."/>
            <person name="Kanesaki Y."/>
            <person name="Higuchi S."/>
            <person name="Fujiwara T."/>
            <person name="Onuma R."/>
            <person name="Era A."/>
            <person name="Ohbayashi R."/>
            <person name="Uzuka A."/>
            <person name="Nozaki H."/>
            <person name="Yoshikawa H."/>
            <person name="Miyagishima S.Y."/>
        </authorList>
    </citation>
    <scope>NUCLEOTIDE SEQUENCE [LARGE SCALE GENOMIC DNA]</scope>
    <source>
        <strain evidence="2 3">NIES-2499</strain>
    </source>
</reference>
<gene>
    <name evidence="2" type="ORF">CEUSTIGMA_g619.t1</name>
</gene>
<dbReference type="GO" id="GO:0070300">
    <property type="term" value="F:phosphatidic acid binding"/>
    <property type="evidence" value="ECO:0007669"/>
    <property type="project" value="InterPro"/>
</dbReference>
<comment type="caution">
    <text evidence="2">The sequence shown here is derived from an EMBL/GenBank/DDBJ whole genome shotgun (WGS) entry which is preliminary data.</text>
</comment>
<protein>
    <submittedName>
        <fullName evidence="2">Uncharacterized protein</fullName>
    </submittedName>
</protein>
<name>A0A250WR43_9CHLO</name>
<organism evidence="2 3">
    <name type="scientific">Chlamydomonas eustigma</name>
    <dbReference type="NCBI Taxonomy" id="1157962"/>
    <lineage>
        <taxon>Eukaryota</taxon>
        <taxon>Viridiplantae</taxon>
        <taxon>Chlorophyta</taxon>
        <taxon>core chlorophytes</taxon>
        <taxon>Chlorophyceae</taxon>
        <taxon>CS clade</taxon>
        <taxon>Chlamydomonadales</taxon>
        <taxon>Chlamydomonadaceae</taxon>
        <taxon>Chlamydomonas</taxon>
    </lineage>
</organism>
<dbReference type="EMBL" id="BEGY01000002">
    <property type="protein sequence ID" value="GAX73166.1"/>
    <property type="molecule type" value="Genomic_DNA"/>
</dbReference>
<feature type="compositionally biased region" description="Low complexity" evidence="1">
    <location>
        <begin position="327"/>
        <end position="354"/>
    </location>
</feature>
<feature type="region of interest" description="Disordered" evidence="1">
    <location>
        <begin position="446"/>
        <end position="474"/>
    </location>
</feature>
<dbReference type="GO" id="GO:0034196">
    <property type="term" value="P:acylglycerol transport"/>
    <property type="evidence" value="ECO:0007669"/>
    <property type="project" value="InterPro"/>
</dbReference>
<proteinExistence type="predicted"/>
<evidence type="ECO:0000256" key="1">
    <source>
        <dbReference type="SAM" id="MobiDB-lite"/>
    </source>
</evidence>
<sequence>MPPSQRLLSTDKITRKKDKPQFTVMGVVPEKQMFPREMLSSFNAHFLGQYVETAQSLDGLAVTTPGCPPPSPLSAPSGLSRIQFMAASQAIGLPFVPSYCHEQGGVVLDRVVLKAGGEDWWTSVAGRVRLQNLLNSYQDNQLAAGVTNPSNYSIGSFSKILLGRKTTIRFKTELDGLSCADKAGPVSALANVRRKIFNGAADIKTEVGFNTRVYSPMAEGLLPLHASAQFGTTPEIPSHFQYRVGVYHATAKSRSENRWRSITALQGGTAFQGERTVWRGKKRDFPDVSAKLSAVGSDQVAGPPKKGVVVNNNLAGVDLSHGRASPATGSVNVTGSVSVSSNTPSSASPAAPNGIKAIGPHNPLRQTLRKALGSLTHHGDSSMEALEDTRRRNKKITVFEPEKVQEVLLDSTQSINRLREDVQGITSWVSSGSLVQQLTGPAGSIANKELKSGSRAPALSKDNKVRSSGSTLDGKATSICRQASPGWSAVVSPPHFKIGGMAGLLARLPLLPLHDFKETTISHQSLPGSLAAPYYPPTPHGPLTSATSPLESNLLPRSASAVSQLLRRSLDWMSLQGGVKGAVTLQPVLSGGALLQLGSFQKKILDFTRIMIKADLGLACKGSGLGHGSEQSDGSNATAALATHTLHYQQKSHHPALVTLAGRSGVWHSLSLSVSQQLVGPVRLFADLRYALTSRTPPSAALDDVMLGSKSTSGAAASTMLHGDHSHFESSQLPHKMDLLPTSRRLSARAVRCMTSFRPSLLEASIGLDVSLPMTSGLARLALWYSTTKKEGLMELRLF</sequence>
<evidence type="ECO:0000313" key="2">
    <source>
        <dbReference type="EMBL" id="GAX73166.1"/>
    </source>
</evidence>
<dbReference type="PANTHER" id="PTHR34954">
    <property type="entry name" value="EXPRESSED PROTEIN"/>
    <property type="match status" value="1"/>
</dbReference>
<dbReference type="STRING" id="1157962.A0A250WR43"/>
<dbReference type="PANTHER" id="PTHR34954:SF3">
    <property type="entry name" value="EXPRESSED PROTEIN"/>
    <property type="match status" value="1"/>
</dbReference>
<dbReference type="GO" id="GO:1990052">
    <property type="term" value="P:ER to chloroplast lipid transport"/>
    <property type="evidence" value="ECO:0007669"/>
    <property type="project" value="InterPro"/>
</dbReference>
<keyword evidence="3" id="KW-1185">Reference proteome</keyword>
<dbReference type="AlphaFoldDB" id="A0A250WR43"/>
<dbReference type="InterPro" id="IPR044160">
    <property type="entry name" value="TGD4-like"/>
</dbReference>
<feature type="region of interest" description="Disordered" evidence="1">
    <location>
        <begin position="321"/>
        <end position="359"/>
    </location>
</feature>
<dbReference type="Proteomes" id="UP000232323">
    <property type="component" value="Unassembled WGS sequence"/>
</dbReference>
<accession>A0A250WR43</accession>
<evidence type="ECO:0000313" key="3">
    <source>
        <dbReference type="Proteomes" id="UP000232323"/>
    </source>
</evidence>
<dbReference type="OrthoDB" id="512148at2759"/>